<dbReference type="InterPro" id="IPR018485">
    <property type="entry name" value="FGGY_C"/>
</dbReference>
<dbReference type="AlphaFoldDB" id="A0A0L0T0J5"/>
<evidence type="ECO:0000259" key="14">
    <source>
        <dbReference type="Pfam" id="PF00370"/>
    </source>
</evidence>
<evidence type="ECO:0000256" key="5">
    <source>
        <dbReference type="ARBA" id="ARBA00022741"/>
    </source>
</evidence>
<dbReference type="eggNOG" id="KOG2517">
    <property type="taxonomic scope" value="Eukaryota"/>
</dbReference>
<sequence length="575" mass="61975">MANAASPKKGSPLARFLRKLFASNSSSSQRRIDNMPANMPPATAAAAPKKTPPADGTFLGAIDQGTTSSRFIVFDTKGTIVAVHQMEFDQIHPHAGWTEHDPKQILSTTLECVEKTVEQMKADGLDPAMIKAIGITNQRETTVAWDAETGEPLHHALVWHDTRTQAIVDRLIAKTPSKTKEHFQPSTGLQISTYFSAAKMRWLLENSDAVKQANAKGTLRFGTIDSWLIYNLTGGKEGGVHVTDFTNASRTNLLDLKTRAWAPELLEFYEIDAKTLPKVLPSSHVYGKVTTGPLAGIPVSGCLGDQQAALVGQMCFKVGEAKNTYGTGCFLMYNTGTTPVASRNGLLTTAGYDIPALGEPTYALEGSVAVGGASVKFLRDNLHLIKDTADVNTYAAQVEHTGGVYFVPAFSGLFAPYWRDDARGVIVGLTSYSDRRHICRAVLECVGFQTLDLLNAMNSDSGAPLTVLKVDGGMTNSDLAMQLQADLAGIPVRRPAMRETTALGAAIAAGLATEAITVAQLEAVNADGADVFESKESQASRDRRYRKWKKAVQRTLEWIDEDDAAAADDEVIVEA</sequence>
<name>A0A0L0T0J5_ALLM3</name>
<dbReference type="InterPro" id="IPR000577">
    <property type="entry name" value="Carb_kinase_FGGY"/>
</dbReference>
<dbReference type="GO" id="GO:0046167">
    <property type="term" value="P:glycerol-3-phosphate biosynthetic process"/>
    <property type="evidence" value="ECO:0007669"/>
    <property type="project" value="TreeGrafter"/>
</dbReference>
<evidence type="ECO:0000256" key="2">
    <source>
        <dbReference type="ARBA" id="ARBA00009156"/>
    </source>
</evidence>
<keyword evidence="5" id="KW-0547">Nucleotide-binding</keyword>
<evidence type="ECO:0000256" key="7">
    <source>
        <dbReference type="ARBA" id="ARBA00022798"/>
    </source>
</evidence>
<keyword evidence="17" id="KW-1185">Reference proteome</keyword>
<dbReference type="UniPathway" id="UPA00618">
    <property type="reaction ID" value="UER00672"/>
</dbReference>
<evidence type="ECO:0000259" key="15">
    <source>
        <dbReference type="Pfam" id="PF02782"/>
    </source>
</evidence>
<dbReference type="Proteomes" id="UP000054350">
    <property type="component" value="Unassembled WGS sequence"/>
</dbReference>
<evidence type="ECO:0000256" key="10">
    <source>
        <dbReference type="ARBA" id="ARBA00052101"/>
    </source>
</evidence>
<evidence type="ECO:0000256" key="12">
    <source>
        <dbReference type="RuleBase" id="RU003733"/>
    </source>
</evidence>
<dbReference type="NCBIfam" id="TIGR01311">
    <property type="entry name" value="glycerol_kin"/>
    <property type="match status" value="1"/>
</dbReference>
<evidence type="ECO:0000313" key="17">
    <source>
        <dbReference type="Proteomes" id="UP000054350"/>
    </source>
</evidence>
<reference evidence="16 17" key="1">
    <citation type="submission" date="2009-11" db="EMBL/GenBank/DDBJ databases">
        <title>Annotation of Allomyces macrogynus ATCC 38327.</title>
        <authorList>
            <consortium name="The Broad Institute Genome Sequencing Platform"/>
            <person name="Russ C."/>
            <person name="Cuomo C."/>
            <person name="Burger G."/>
            <person name="Gray M.W."/>
            <person name="Holland P.W.H."/>
            <person name="King N."/>
            <person name="Lang F.B.F."/>
            <person name="Roger A.J."/>
            <person name="Ruiz-Trillo I."/>
            <person name="Young S.K."/>
            <person name="Zeng Q."/>
            <person name="Gargeya S."/>
            <person name="Fitzgerald M."/>
            <person name="Haas B."/>
            <person name="Abouelleil A."/>
            <person name="Alvarado L."/>
            <person name="Arachchi H.M."/>
            <person name="Berlin A."/>
            <person name="Chapman S.B."/>
            <person name="Gearin G."/>
            <person name="Goldberg J."/>
            <person name="Griggs A."/>
            <person name="Gujja S."/>
            <person name="Hansen M."/>
            <person name="Heiman D."/>
            <person name="Howarth C."/>
            <person name="Larimer J."/>
            <person name="Lui A."/>
            <person name="MacDonald P.J.P."/>
            <person name="McCowen C."/>
            <person name="Montmayeur A."/>
            <person name="Murphy C."/>
            <person name="Neiman D."/>
            <person name="Pearson M."/>
            <person name="Priest M."/>
            <person name="Roberts A."/>
            <person name="Saif S."/>
            <person name="Shea T."/>
            <person name="Sisk P."/>
            <person name="Stolte C."/>
            <person name="Sykes S."/>
            <person name="Wortman J."/>
            <person name="Nusbaum C."/>
            <person name="Birren B."/>
        </authorList>
    </citation>
    <scope>NUCLEOTIDE SEQUENCE [LARGE SCALE GENOMIC DNA]</scope>
    <source>
        <strain evidence="16 17">ATCC 38327</strain>
    </source>
</reference>
<dbReference type="SUPFAM" id="SSF53067">
    <property type="entry name" value="Actin-like ATPase domain"/>
    <property type="match status" value="2"/>
</dbReference>
<dbReference type="InterPro" id="IPR018483">
    <property type="entry name" value="Carb_kinase_FGGY_CS"/>
</dbReference>
<dbReference type="PIRSF" id="PIRSF000538">
    <property type="entry name" value="GlpK"/>
    <property type="match status" value="1"/>
</dbReference>
<accession>A0A0L0T0J5</accession>
<gene>
    <name evidence="16" type="ORF">AMAG_12975</name>
</gene>
<dbReference type="GO" id="GO:0005739">
    <property type="term" value="C:mitochondrion"/>
    <property type="evidence" value="ECO:0007669"/>
    <property type="project" value="TreeGrafter"/>
</dbReference>
<dbReference type="Gene3D" id="3.30.420.40">
    <property type="match status" value="2"/>
</dbReference>
<evidence type="ECO:0000256" key="9">
    <source>
        <dbReference type="ARBA" id="ARBA00043149"/>
    </source>
</evidence>
<evidence type="ECO:0000256" key="1">
    <source>
        <dbReference type="ARBA" id="ARBA00005190"/>
    </source>
</evidence>
<feature type="domain" description="Carbohydrate kinase FGGY N-terminal" evidence="14">
    <location>
        <begin position="60"/>
        <end position="312"/>
    </location>
</feature>
<dbReference type="InterPro" id="IPR018484">
    <property type="entry name" value="FGGY_N"/>
</dbReference>
<dbReference type="PROSITE" id="PS00933">
    <property type="entry name" value="FGGY_KINASES_1"/>
    <property type="match status" value="1"/>
</dbReference>
<evidence type="ECO:0000256" key="11">
    <source>
        <dbReference type="ARBA" id="ARBA00071571"/>
    </source>
</evidence>
<dbReference type="InterPro" id="IPR043129">
    <property type="entry name" value="ATPase_NBD"/>
</dbReference>
<dbReference type="InterPro" id="IPR042018">
    <property type="entry name" value="GK1-3_metazoan-type"/>
</dbReference>
<dbReference type="GO" id="GO:0005524">
    <property type="term" value="F:ATP binding"/>
    <property type="evidence" value="ECO:0007669"/>
    <property type="project" value="UniProtKB-KW"/>
</dbReference>
<feature type="domain" description="Carbohydrate kinase FGGY C-terminal" evidence="15">
    <location>
        <begin position="322"/>
        <end position="512"/>
    </location>
</feature>
<dbReference type="GO" id="GO:0006641">
    <property type="term" value="P:triglyceride metabolic process"/>
    <property type="evidence" value="ECO:0007669"/>
    <property type="project" value="TreeGrafter"/>
</dbReference>
<evidence type="ECO:0000256" key="4">
    <source>
        <dbReference type="ARBA" id="ARBA00022679"/>
    </source>
</evidence>
<comment type="similarity">
    <text evidence="2 12">Belongs to the FGGY kinase family.</text>
</comment>
<evidence type="ECO:0000256" key="13">
    <source>
        <dbReference type="SAM" id="MobiDB-lite"/>
    </source>
</evidence>
<organism evidence="16 17">
    <name type="scientific">Allomyces macrogynus (strain ATCC 38327)</name>
    <name type="common">Allomyces javanicus var. macrogynus</name>
    <dbReference type="NCBI Taxonomy" id="578462"/>
    <lineage>
        <taxon>Eukaryota</taxon>
        <taxon>Fungi</taxon>
        <taxon>Fungi incertae sedis</taxon>
        <taxon>Blastocladiomycota</taxon>
        <taxon>Blastocladiomycetes</taxon>
        <taxon>Blastocladiales</taxon>
        <taxon>Blastocladiaceae</taxon>
        <taxon>Allomyces</taxon>
    </lineage>
</organism>
<protein>
    <recommendedName>
        <fullName evidence="11">Probable glycerol kinase</fullName>
        <ecNumber evidence="3">2.7.1.30</ecNumber>
    </recommendedName>
    <alternativeName>
        <fullName evidence="9">ATP:glycerol 3-phosphotransferase</fullName>
    </alternativeName>
</protein>
<feature type="region of interest" description="Disordered" evidence="13">
    <location>
        <begin position="24"/>
        <end position="52"/>
    </location>
</feature>
<dbReference type="InterPro" id="IPR005999">
    <property type="entry name" value="Glycerol_kin"/>
</dbReference>
<dbReference type="STRING" id="578462.A0A0L0T0J5"/>
<dbReference type="NCBIfam" id="NF000756">
    <property type="entry name" value="PRK00047.1"/>
    <property type="match status" value="1"/>
</dbReference>
<dbReference type="Pfam" id="PF02782">
    <property type="entry name" value="FGGY_C"/>
    <property type="match status" value="1"/>
</dbReference>
<evidence type="ECO:0000256" key="6">
    <source>
        <dbReference type="ARBA" id="ARBA00022777"/>
    </source>
</evidence>
<dbReference type="PANTHER" id="PTHR10196">
    <property type="entry name" value="SUGAR KINASE"/>
    <property type="match status" value="1"/>
</dbReference>
<dbReference type="PROSITE" id="PS00445">
    <property type="entry name" value="FGGY_KINASES_2"/>
    <property type="match status" value="1"/>
</dbReference>
<feature type="compositionally biased region" description="Low complexity" evidence="13">
    <location>
        <begin position="34"/>
        <end position="49"/>
    </location>
</feature>
<comment type="pathway">
    <text evidence="1">Polyol metabolism; glycerol degradation via glycerol kinase pathway; sn-glycerol 3-phosphate from glycerol: step 1/1.</text>
</comment>
<dbReference type="OMA" id="HKTDATN"/>
<evidence type="ECO:0000313" key="16">
    <source>
        <dbReference type="EMBL" id="KNE68308.1"/>
    </source>
</evidence>
<dbReference type="GO" id="GO:0019563">
    <property type="term" value="P:glycerol catabolic process"/>
    <property type="evidence" value="ECO:0007669"/>
    <property type="project" value="UniProtKB-UniPathway"/>
</dbReference>
<dbReference type="EMBL" id="GG745356">
    <property type="protein sequence ID" value="KNE68308.1"/>
    <property type="molecule type" value="Genomic_DNA"/>
</dbReference>
<keyword evidence="6 12" id="KW-0418">Kinase</keyword>
<evidence type="ECO:0000256" key="8">
    <source>
        <dbReference type="ARBA" id="ARBA00022840"/>
    </source>
</evidence>
<dbReference type="FunFam" id="3.30.420.40:FF:000108">
    <property type="entry name" value="Glycerol kinase, glycosomal"/>
    <property type="match status" value="1"/>
</dbReference>
<dbReference type="GO" id="GO:0004370">
    <property type="term" value="F:glycerol kinase activity"/>
    <property type="evidence" value="ECO:0007669"/>
    <property type="project" value="UniProtKB-EC"/>
</dbReference>
<dbReference type="PANTHER" id="PTHR10196:SF69">
    <property type="entry name" value="GLYCEROL KINASE"/>
    <property type="match status" value="1"/>
</dbReference>
<dbReference type="Pfam" id="PF00370">
    <property type="entry name" value="FGGY_N"/>
    <property type="match status" value="1"/>
</dbReference>
<keyword evidence="8" id="KW-0067">ATP-binding</keyword>
<reference evidence="17" key="2">
    <citation type="submission" date="2009-11" db="EMBL/GenBank/DDBJ databases">
        <title>The Genome Sequence of Allomyces macrogynus strain ATCC 38327.</title>
        <authorList>
            <consortium name="The Broad Institute Genome Sequencing Platform"/>
            <person name="Russ C."/>
            <person name="Cuomo C."/>
            <person name="Shea T."/>
            <person name="Young S.K."/>
            <person name="Zeng Q."/>
            <person name="Koehrsen M."/>
            <person name="Haas B."/>
            <person name="Borodovsky M."/>
            <person name="Guigo R."/>
            <person name="Alvarado L."/>
            <person name="Berlin A."/>
            <person name="Borenstein D."/>
            <person name="Chen Z."/>
            <person name="Engels R."/>
            <person name="Freedman E."/>
            <person name="Gellesch M."/>
            <person name="Goldberg J."/>
            <person name="Griggs A."/>
            <person name="Gujja S."/>
            <person name="Heiman D."/>
            <person name="Hepburn T."/>
            <person name="Howarth C."/>
            <person name="Jen D."/>
            <person name="Larson L."/>
            <person name="Lewis B."/>
            <person name="Mehta T."/>
            <person name="Park D."/>
            <person name="Pearson M."/>
            <person name="Roberts A."/>
            <person name="Saif S."/>
            <person name="Shenoy N."/>
            <person name="Sisk P."/>
            <person name="Stolte C."/>
            <person name="Sykes S."/>
            <person name="Walk T."/>
            <person name="White J."/>
            <person name="Yandava C."/>
            <person name="Burger G."/>
            <person name="Gray M.W."/>
            <person name="Holland P.W.H."/>
            <person name="King N."/>
            <person name="Lang F.B.F."/>
            <person name="Roger A.J."/>
            <person name="Ruiz-Trillo I."/>
            <person name="Lander E."/>
            <person name="Nusbaum C."/>
        </authorList>
    </citation>
    <scope>NUCLEOTIDE SEQUENCE [LARGE SCALE GENOMIC DNA]</scope>
    <source>
        <strain evidence="17">ATCC 38327</strain>
    </source>
</reference>
<keyword evidence="7" id="KW-0319">Glycerol metabolism</keyword>
<dbReference type="CDD" id="cd07792">
    <property type="entry name" value="ASKHA_NBD_FGGY_GK1-3-like"/>
    <property type="match status" value="1"/>
</dbReference>
<dbReference type="OrthoDB" id="5422795at2759"/>
<proteinExistence type="inferred from homology"/>
<comment type="catalytic activity">
    <reaction evidence="10">
        <text>glycerol + ATP = sn-glycerol 3-phosphate + ADP + H(+)</text>
        <dbReference type="Rhea" id="RHEA:21644"/>
        <dbReference type="ChEBI" id="CHEBI:15378"/>
        <dbReference type="ChEBI" id="CHEBI:17754"/>
        <dbReference type="ChEBI" id="CHEBI:30616"/>
        <dbReference type="ChEBI" id="CHEBI:57597"/>
        <dbReference type="ChEBI" id="CHEBI:456216"/>
        <dbReference type="EC" id="2.7.1.30"/>
    </reaction>
</comment>
<keyword evidence="4 12" id="KW-0808">Transferase</keyword>
<evidence type="ECO:0000256" key="3">
    <source>
        <dbReference type="ARBA" id="ARBA00012099"/>
    </source>
</evidence>
<dbReference type="VEuPathDB" id="FungiDB:AMAG_12975"/>
<dbReference type="EC" id="2.7.1.30" evidence="3"/>
<dbReference type="FunFam" id="3.30.420.40:FF:000177">
    <property type="entry name" value="Glycerol kinase"/>
    <property type="match status" value="1"/>
</dbReference>